<comment type="caution">
    <text evidence="2">The sequence shown here is derived from an EMBL/GenBank/DDBJ whole genome shotgun (WGS) entry which is preliminary data.</text>
</comment>
<feature type="compositionally biased region" description="Low complexity" evidence="1">
    <location>
        <begin position="47"/>
        <end position="60"/>
    </location>
</feature>
<dbReference type="EMBL" id="JAINDJ010000007">
    <property type="protein sequence ID" value="KAG9442365.1"/>
    <property type="molecule type" value="Genomic_DNA"/>
</dbReference>
<evidence type="ECO:0000256" key="1">
    <source>
        <dbReference type="SAM" id="MobiDB-lite"/>
    </source>
</evidence>
<accession>A0AAV7E0D1</accession>
<dbReference type="Proteomes" id="UP000825729">
    <property type="component" value="Unassembled WGS sequence"/>
</dbReference>
<protein>
    <submittedName>
        <fullName evidence="2">Uncharacterized protein</fullName>
    </submittedName>
</protein>
<gene>
    <name evidence="2" type="ORF">H6P81_018219</name>
</gene>
<dbReference type="AlphaFoldDB" id="A0AAV7E0D1"/>
<keyword evidence="3" id="KW-1185">Reference proteome</keyword>
<evidence type="ECO:0000313" key="2">
    <source>
        <dbReference type="EMBL" id="KAG9442365.1"/>
    </source>
</evidence>
<feature type="region of interest" description="Disordered" evidence="1">
    <location>
        <begin position="18"/>
        <end position="67"/>
    </location>
</feature>
<sequence>MVQLRTRSKNFFNSLMLSTPPAALTGSPLSRQPPSLRKPPSRGPSLWAAPPSGHSSSGPPSWAPPLG</sequence>
<proteinExistence type="predicted"/>
<name>A0AAV7E0D1_ARIFI</name>
<reference evidence="2 3" key="1">
    <citation type="submission" date="2021-07" db="EMBL/GenBank/DDBJ databases">
        <title>The Aristolochia fimbriata genome: insights into angiosperm evolution, floral development and chemical biosynthesis.</title>
        <authorList>
            <person name="Jiao Y."/>
        </authorList>
    </citation>
    <scope>NUCLEOTIDE SEQUENCE [LARGE SCALE GENOMIC DNA]</scope>
    <source>
        <strain evidence="2">IBCAS-2021</strain>
        <tissue evidence="2">Leaf</tissue>
    </source>
</reference>
<evidence type="ECO:0000313" key="3">
    <source>
        <dbReference type="Proteomes" id="UP000825729"/>
    </source>
</evidence>
<organism evidence="2 3">
    <name type="scientific">Aristolochia fimbriata</name>
    <name type="common">White veined hardy Dutchman's pipe vine</name>
    <dbReference type="NCBI Taxonomy" id="158543"/>
    <lineage>
        <taxon>Eukaryota</taxon>
        <taxon>Viridiplantae</taxon>
        <taxon>Streptophyta</taxon>
        <taxon>Embryophyta</taxon>
        <taxon>Tracheophyta</taxon>
        <taxon>Spermatophyta</taxon>
        <taxon>Magnoliopsida</taxon>
        <taxon>Magnoliidae</taxon>
        <taxon>Piperales</taxon>
        <taxon>Aristolochiaceae</taxon>
        <taxon>Aristolochia</taxon>
    </lineage>
</organism>